<comment type="caution">
    <text evidence="2">The sequence shown here is derived from an EMBL/GenBank/DDBJ whole genome shotgun (WGS) entry which is preliminary data.</text>
</comment>
<name>A0ABS5DZP0_9BURK</name>
<evidence type="ECO:0000313" key="2">
    <source>
        <dbReference type="EMBL" id="MBQ0936609.1"/>
    </source>
</evidence>
<dbReference type="PANTHER" id="PTHR36302:SF1">
    <property type="entry name" value="COPPER CHAPERONE PCU(A)C"/>
    <property type="match status" value="1"/>
</dbReference>
<proteinExistence type="predicted"/>
<feature type="signal peptide" evidence="1">
    <location>
        <begin position="1"/>
        <end position="21"/>
    </location>
</feature>
<dbReference type="Pfam" id="PF04314">
    <property type="entry name" value="PCuAC"/>
    <property type="match status" value="1"/>
</dbReference>
<dbReference type="InterPro" id="IPR007410">
    <property type="entry name" value="LpqE-like"/>
</dbReference>
<dbReference type="SUPFAM" id="SSF110087">
    <property type="entry name" value="DR1885-like metal-binding protein"/>
    <property type="match status" value="1"/>
</dbReference>
<keyword evidence="1" id="KW-0732">Signal</keyword>
<sequence length="153" mass="16060">MNKLFALASLAAALVASPAFAQTTVKDAWVRGTVAQQKATGAFMTLTSTQGGKLLSAASPVAGVVEVHEMKMDGNVMKMAAIPSLDLPAGKPVELKPGGYHVMLMDLKQPLKDGETVPLTLTIEGKDGKKETLEVKAPIKALAMPKAHEGMHK</sequence>
<dbReference type="RefSeq" id="WP_210809970.1">
    <property type="nucleotide sequence ID" value="NZ_JAGQDG010000005.1"/>
</dbReference>
<organism evidence="2 3">
    <name type="scientific">Ideonella paludis</name>
    <dbReference type="NCBI Taxonomy" id="1233411"/>
    <lineage>
        <taxon>Bacteria</taxon>
        <taxon>Pseudomonadati</taxon>
        <taxon>Pseudomonadota</taxon>
        <taxon>Betaproteobacteria</taxon>
        <taxon>Burkholderiales</taxon>
        <taxon>Sphaerotilaceae</taxon>
        <taxon>Ideonella</taxon>
    </lineage>
</organism>
<dbReference type="Proteomes" id="UP000672097">
    <property type="component" value="Unassembled WGS sequence"/>
</dbReference>
<accession>A0ABS5DZP0</accession>
<feature type="chain" id="PRO_5047133227" evidence="1">
    <location>
        <begin position="22"/>
        <end position="153"/>
    </location>
</feature>
<dbReference type="Gene3D" id="2.60.40.1890">
    <property type="entry name" value="PCu(A)C copper chaperone"/>
    <property type="match status" value="1"/>
</dbReference>
<protein>
    <submittedName>
        <fullName evidence="2">Copper chaperone PCu(A)C</fullName>
    </submittedName>
</protein>
<dbReference type="EMBL" id="JAGQDG010000005">
    <property type="protein sequence ID" value="MBQ0936609.1"/>
    <property type="molecule type" value="Genomic_DNA"/>
</dbReference>
<keyword evidence="3" id="KW-1185">Reference proteome</keyword>
<reference evidence="2 3" key="1">
    <citation type="submission" date="2021-04" db="EMBL/GenBank/DDBJ databases">
        <title>The genome sequence of type strain Ideonella paludis KCTC 32238.</title>
        <authorList>
            <person name="Liu Y."/>
        </authorList>
    </citation>
    <scope>NUCLEOTIDE SEQUENCE [LARGE SCALE GENOMIC DNA]</scope>
    <source>
        <strain evidence="2 3">KCTC 32238</strain>
    </source>
</reference>
<gene>
    <name evidence="2" type="ORF">KAK11_14825</name>
</gene>
<dbReference type="InterPro" id="IPR058248">
    <property type="entry name" value="Lxx211020-like"/>
</dbReference>
<dbReference type="PANTHER" id="PTHR36302">
    <property type="entry name" value="BLR7088 PROTEIN"/>
    <property type="match status" value="1"/>
</dbReference>
<evidence type="ECO:0000313" key="3">
    <source>
        <dbReference type="Proteomes" id="UP000672097"/>
    </source>
</evidence>
<evidence type="ECO:0000256" key="1">
    <source>
        <dbReference type="SAM" id="SignalP"/>
    </source>
</evidence>
<dbReference type="InterPro" id="IPR036182">
    <property type="entry name" value="PCuAC_sf"/>
</dbReference>